<keyword evidence="1" id="KW-0479">Metal-binding</keyword>
<feature type="transmembrane region" description="Helical" evidence="4">
    <location>
        <begin position="104"/>
        <end position="124"/>
    </location>
</feature>
<evidence type="ECO:0000313" key="6">
    <source>
        <dbReference type="Proteomes" id="UP001190700"/>
    </source>
</evidence>
<dbReference type="NCBIfam" id="TIGR01488">
    <property type="entry name" value="HAD-SF-IB"/>
    <property type="match status" value="1"/>
</dbReference>
<accession>A0AAE0LAY6</accession>
<keyword evidence="2" id="KW-0378">Hydrolase</keyword>
<dbReference type="InterPro" id="IPR006385">
    <property type="entry name" value="HAD_hydro_SerB1"/>
</dbReference>
<dbReference type="SUPFAM" id="SSF56784">
    <property type="entry name" value="HAD-like"/>
    <property type="match status" value="1"/>
</dbReference>
<dbReference type="PANTHER" id="PTHR43344:SF13">
    <property type="entry name" value="PHOSPHATASE RV3661-RELATED"/>
    <property type="match status" value="1"/>
</dbReference>
<gene>
    <name evidence="5" type="ORF">CYMTET_13875</name>
</gene>
<dbReference type="InterPro" id="IPR050582">
    <property type="entry name" value="HAD-like_SerB"/>
</dbReference>
<proteinExistence type="predicted"/>
<dbReference type="PANTHER" id="PTHR43344">
    <property type="entry name" value="PHOSPHOSERINE PHOSPHATASE"/>
    <property type="match status" value="1"/>
</dbReference>
<keyword evidence="6" id="KW-1185">Reference proteome</keyword>
<organism evidence="5 6">
    <name type="scientific">Cymbomonas tetramitiformis</name>
    <dbReference type="NCBI Taxonomy" id="36881"/>
    <lineage>
        <taxon>Eukaryota</taxon>
        <taxon>Viridiplantae</taxon>
        <taxon>Chlorophyta</taxon>
        <taxon>Pyramimonadophyceae</taxon>
        <taxon>Pyramimonadales</taxon>
        <taxon>Pyramimonadaceae</taxon>
        <taxon>Cymbomonas</taxon>
    </lineage>
</organism>
<name>A0AAE0LAY6_9CHLO</name>
<keyword evidence="4" id="KW-1133">Transmembrane helix</keyword>
<evidence type="ECO:0000256" key="1">
    <source>
        <dbReference type="ARBA" id="ARBA00022723"/>
    </source>
</evidence>
<dbReference type="GO" id="GO:0016787">
    <property type="term" value="F:hydrolase activity"/>
    <property type="evidence" value="ECO:0007669"/>
    <property type="project" value="UniProtKB-KW"/>
</dbReference>
<dbReference type="EMBL" id="LGRX02005587">
    <property type="protein sequence ID" value="KAK3278165.1"/>
    <property type="molecule type" value="Genomic_DNA"/>
</dbReference>
<reference evidence="5 6" key="1">
    <citation type="journal article" date="2015" name="Genome Biol. Evol.">
        <title>Comparative Genomics of a Bacterivorous Green Alga Reveals Evolutionary Causalities and Consequences of Phago-Mixotrophic Mode of Nutrition.</title>
        <authorList>
            <person name="Burns J.A."/>
            <person name="Paasch A."/>
            <person name="Narechania A."/>
            <person name="Kim E."/>
        </authorList>
    </citation>
    <scope>NUCLEOTIDE SEQUENCE [LARGE SCALE GENOMIC DNA]</scope>
    <source>
        <strain evidence="5 6">PLY_AMNH</strain>
    </source>
</reference>
<dbReference type="GO" id="GO:0046872">
    <property type="term" value="F:metal ion binding"/>
    <property type="evidence" value="ECO:0007669"/>
    <property type="project" value="UniProtKB-KW"/>
</dbReference>
<evidence type="ECO:0008006" key="7">
    <source>
        <dbReference type="Google" id="ProtNLM"/>
    </source>
</evidence>
<dbReference type="InterPro" id="IPR036412">
    <property type="entry name" value="HAD-like_sf"/>
</dbReference>
<sequence>MPSVSVRPFKLSLPKDLLGLRYTCHKNGKNIIPRPVPEAAITPQRGSLSLRGSFEFLNGMSVRTASARIDPPVQQVAFFDVDGTLAKSNVVYPFVIIRLANLHFFVKLFWVPFFALKCIFYILLDQYDRKLFNKLFYQNYAGHDTAEKTVMANRVHKEYMHPRVFEGARQHIAQLQEQGVRVVFVTGSLDFLVEPLAQELGADAVIAAKLEEHDGKFTGNLDGPAISNEHKAVAMRRYAQESNLDLAHCQAYGDSYADLAMLEAVGSPFVVRPSKRLSDIAKARGWPLMDW</sequence>
<keyword evidence="4" id="KW-0812">Transmembrane</keyword>
<protein>
    <recommendedName>
        <fullName evidence="7">HAD-IB family hydrolase</fullName>
    </recommendedName>
</protein>
<dbReference type="Proteomes" id="UP001190700">
    <property type="component" value="Unassembled WGS sequence"/>
</dbReference>
<keyword evidence="4" id="KW-0472">Membrane</keyword>
<dbReference type="AlphaFoldDB" id="A0AAE0LAY6"/>
<evidence type="ECO:0000313" key="5">
    <source>
        <dbReference type="EMBL" id="KAK3278165.1"/>
    </source>
</evidence>
<keyword evidence="3" id="KW-0460">Magnesium</keyword>
<evidence type="ECO:0000256" key="4">
    <source>
        <dbReference type="SAM" id="Phobius"/>
    </source>
</evidence>
<dbReference type="Gene3D" id="3.40.50.1000">
    <property type="entry name" value="HAD superfamily/HAD-like"/>
    <property type="match status" value="1"/>
</dbReference>
<dbReference type="Pfam" id="PF12710">
    <property type="entry name" value="HAD"/>
    <property type="match status" value="1"/>
</dbReference>
<evidence type="ECO:0000256" key="3">
    <source>
        <dbReference type="ARBA" id="ARBA00022842"/>
    </source>
</evidence>
<comment type="caution">
    <text evidence="5">The sequence shown here is derived from an EMBL/GenBank/DDBJ whole genome shotgun (WGS) entry which is preliminary data.</text>
</comment>
<evidence type="ECO:0000256" key="2">
    <source>
        <dbReference type="ARBA" id="ARBA00022801"/>
    </source>
</evidence>
<dbReference type="Gene3D" id="1.20.1440.100">
    <property type="entry name" value="SG protein - dephosphorylation function"/>
    <property type="match status" value="1"/>
</dbReference>
<dbReference type="CDD" id="cd02612">
    <property type="entry name" value="HAD_PGPPase"/>
    <property type="match status" value="1"/>
</dbReference>
<dbReference type="InterPro" id="IPR023214">
    <property type="entry name" value="HAD_sf"/>
</dbReference>
<dbReference type="NCBIfam" id="TIGR01490">
    <property type="entry name" value="HAD-SF-IB-hyp1"/>
    <property type="match status" value="1"/>
</dbReference>